<accession>A0A4Z0L924</accession>
<feature type="chain" id="PRO_5021288828" evidence="1">
    <location>
        <begin position="27"/>
        <end position="898"/>
    </location>
</feature>
<dbReference type="RefSeq" id="WP_135526704.1">
    <property type="nucleotide sequence ID" value="NZ_SRLH01000005.1"/>
</dbReference>
<dbReference type="AlphaFoldDB" id="A0A4Z0L924"/>
<gene>
    <name evidence="2" type="ORF">E4635_10780</name>
</gene>
<evidence type="ECO:0000256" key="1">
    <source>
        <dbReference type="SAM" id="SignalP"/>
    </source>
</evidence>
<reference evidence="2 3" key="1">
    <citation type="submission" date="2019-04" db="EMBL/GenBank/DDBJ databases">
        <title>Flavobacterium sp. strain DS2-A Genome sequencing and assembly.</title>
        <authorList>
            <person name="Kim I."/>
        </authorList>
    </citation>
    <scope>NUCLEOTIDE SEQUENCE [LARGE SCALE GENOMIC DNA]</scope>
    <source>
        <strain evidence="2 3">DS2-A</strain>
    </source>
</reference>
<organism evidence="2 3">
    <name type="scientific">Flavobacterium humi</name>
    <dbReference type="NCBI Taxonomy" id="2562683"/>
    <lineage>
        <taxon>Bacteria</taxon>
        <taxon>Pseudomonadati</taxon>
        <taxon>Bacteroidota</taxon>
        <taxon>Flavobacteriia</taxon>
        <taxon>Flavobacteriales</taxon>
        <taxon>Flavobacteriaceae</taxon>
        <taxon>Flavobacterium</taxon>
    </lineage>
</organism>
<dbReference type="EMBL" id="SRLH01000005">
    <property type="protein sequence ID" value="TGD57664.1"/>
    <property type="molecule type" value="Genomic_DNA"/>
</dbReference>
<keyword evidence="1" id="KW-0732">Signal</keyword>
<evidence type="ECO:0000313" key="2">
    <source>
        <dbReference type="EMBL" id="TGD57664.1"/>
    </source>
</evidence>
<dbReference type="OrthoDB" id="1430919at2"/>
<name>A0A4Z0L924_9FLAO</name>
<sequence>MTVKFTARTLFFLVSFVFLGFVNGNAQVGVGTTTPQGALDVTSTTDGLLIPRIALSATNVATIATPTTSELVYNTFTSAVGPNQVTPGFYYWDGTSWVAVISSGSNSDWKQTGNAGTVAGTNFVGTTDAVDFVTKTNNTEKTRVTSAGNFGIGTSTPQGSLDVTSTTDGLLIPRIALAATNVATVATPTTSELVYNTFTSAVGPNQVTPGFYYWNGSAWIPVVTGANSDWTLTGNAGTVAGTNFVGTTDAVDYVTKTNNTERTRVTSAGNFGIGTTTPQGSLDVTSTTDGLLIPRIALAATNVATVATPTTSELVYNTFTSAVGPNQVTPGFYYWNGSAWIPVVTGANADWTLTGNAGTVAGTNFVGTTDAVDYVTKTNNTEKTRVTSAGNFGIGTAAPAAKLDVAASTTVVNSVVNATGSINDFLQYNIQNTSTGTHAQSGYAATADNGTNTSGFAWMGINNSTFNFPATYNIGAANDVTFMGSGQDMYIANANNTKSIIFSTGKAASPHFDERMKILNGGRVSINNTAPAASDQLTVTSSTTSAYAINGYSANNGSGVYGSISSGTTTFGAVQGEYFGTASSGTGLRGITFCATAGTTLTDANSAVNGQLGAANGNSIFSFGIKGQALNNAGNQVGGVIGIINSSGTYGMLGYRRSTGTLYAVLGNAAYQNSTSRSSQTEESSQIGIGIEGEFLGGHIKGDQYGLITKGGRFGSYTDGTAITNKAYAVVNDNGSGEKIATYASTSTTVDVTTKGTGELVNGVARIAFDKNFAGLASKDKPVIVTVSPMGETNGVYVASVSADGFTVKENKGGTSTVSFYWIAVAEKNNATSTEVPKEVLAKDFDRNLDSVLSIDEDSKDAAKAMWWNGRSLEFGKSAPAKAQARGAAVLENAKPKR</sequence>
<protein>
    <submittedName>
        <fullName evidence="2">Uncharacterized protein</fullName>
    </submittedName>
</protein>
<comment type="caution">
    <text evidence="2">The sequence shown here is derived from an EMBL/GenBank/DDBJ whole genome shotgun (WGS) entry which is preliminary data.</text>
</comment>
<dbReference type="Proteomes" id="UP000297407">
    <property type="component" value="Unassembled WGS sequence"/>
</dbReference>
<keyword evidence="3" id="KW-1185">Reference proteome</keyword>
<evidence type="ECO:0000313" key="3">
    <source>
        <dbReference type="Proteomes" id="UP000297407"/>
    </source>
</evidence>
<feature type="signal peptide" evidence="1">
    <location>
        <begin position="1"/>
        <end position="26"/>
    </location>
</feature>
<proteinExistence type="predicted"/>